<organism evidence="1">
    <name type="scientific">bioreactor metagenome</name>
    <dbReference type="NCBI Taxonomy" id="1076179"/>
    <lineage>
        <taxon>unclassified sequences</taxon>
        <taxon>metagenomes</taxon>
        <taxon>ecological metagenomes</taxon>
    </lineage>
</organism>
<comment type="caution">
    <text evidence="1">The sequence shown here is derived from an EMBL/GenBank/DDBJ whole genome shotgun (WGS) entry which is preliminary data.</text>
</comment>
<evidence type="ECO:0000313" key="1">
    <source>
        <dbReference type="EMBL" id="MPL98859.1"/>
    </source>
</evidence>
<accession>A0A644W529</accession>
<sequence length="302" mass="36571">MNIKKIYLIYCDRTKVEEVGFCEKINVINGTLFQNTINKVKEHNFSKFYEYFDKRKTSRKFERIVNDINNDESKNIIFLTDKKDLFVKFEGILYVTDFTSFYYKNINEIRFDYELAPYNKLKNLELMYKNQIYFDLVKLFLGVEISMVLACFIKYNKFFSINIKSLIKKSAYKNIDKLEQLIKYMESDLKLFFEYGILPVRFCIVFIRLYSFNLDLSMKEIGTNLGQFFNQKNYSYRLRLKNTIKDSDLDNRSFRGFRFVYLNQKDYYITKYKSEIYNILKENNINKEIIKKVLGKDVVLYK</sequence>
<protein>
    <submittedName>
        <fullName evidence="1">Uncharacterized protein</fullName>
    </submittedName>
</protein>
<dbReference type="EMBL" id="VSSQ01000632">
    <property type="protein sequence ID" value="MPL98859.1"/>
    <property type="molecule type" value="Genomic_DNA"/>
</dbReference>
<gene>
    <name evidence="1" type="ORF">SDC9_45069</name>
</gene>
<reference evidence="1" key="1">
    <citation type="submission" date="2019-08" db="EMBL/GenBank/DDBJ databases">
        <authorList>
            <person name="Kucharzyk K."/>
            <person name="Murdoch R.W."/>
            <person name="Higgins S."/>
            <person name="Loffler F."/>
        </authorList>
    </citation>
    <scope>NUCLEOTIDE SEQUENCE</scope>
</reference>
<proteinExistence type="predicted"/>
<dbReference type="AlphaFoldDB" id="A0A644W529"/>
<name>A0A644W529_9ZZZZ</name>